<dbReference type="RefSeq" id="WP_008318661.1">
    <property type="nucleotide sequence ID" value="NZ_AOLN01000006.1"/>
</dbReference>
<dbReference type="OrthoDB" id="105697at2157"/>
<dbReference type="InterPro" id="IPR006015">
    <property type="entry name" value="Universal_stress_UspA"/>
</dbReference>
<dbReference type="SUPFAM" id="SSF52402">
    <property type="entry name" value="Adenine nucleotide alpha hydrolases-like"/>
    <property type="match status" value="1"/>
</dbReference>
<name>M0IJW3_9EURY</name>
<dbReference type="Pfam" id="PF00582">
    <property type="entry name" value="Usp"/>
    <property type="match status" value="1"/>
</dbReference>
<comment type="similarity">
    <text evidence="1">Belongs to the universal stress protein A family.</text>
</comment>
<dbReference type="PRINTS" id="PR01438">
    <property type="entry name" value="UNVRSLSTRESS"/>
</dbReference>
<evidence type="ECO:0000256" key="1">
    <source>
        <dbReference type="ARBA" id="ARBA00008791"/>
    </source>
</evidence>
<evidence type="ECO:0000313" key="3">
    <source>
        <dbReference type="EMBL" id="ELZ97015.1"/>
    </source>
</evidence>
<dbReference type="Proteomes" id="UP000011550">
    <property type="component" value="Unassembled WGS sequence"/>
</dbReference>
<accession>M0IJW3</accession>
<dbReference type="STRING" id="662479.C440_04538"/>
<sequence length="145" mass="14732">MYESILVAIDGTDASNAALEHALSIAAAFDAAVHVVTVVESAGGRLGFDVEDVAELDAAIRDLVDASVAASDRPTVTIDTEVRRAQTPSDGILAHAEAVGAGLVVAGRHGSTSLPEAILGSTADRLARLSPVPVVLVPRPEASSE</sequence>
<dbReference type="InterPro" id="IPR014729">
    <property type="entry name" value="Rossmann-like_a/b/a_fold"/>
</dbReference>
<dbReference type="CDD" id="cd00293">
    <property type="entry name" value="USP-like"/>
    <property type="match status" value="1"/>
</dbReference>
<dbReference type="PANTHER" id="PTHR46268:SF6">
    <property type="entry name" value="UNIVERSAL STRESS PROTEIN UP12"/>
    <property type="match status" value="1"/>
</dbReference>
<reference evidence="3 4" key="1">
    <citation type="journal article" date="2014" name="PLoS Genet.">
        <title>Phylogenetically driven sequencing of extremely halophilic archaea reveals strategies for static and dynamic osmo-response.</title>
        <authorList>
            <person name="Becker E.A."/>
            <person name="Seitzer P.M."/>
            <person name="Tritt A."/>
            <person name="Larsen D."/>
            <person name="Krusor M."/>
            <person name="Yao A.I."/>
            <person name="Wu D."/>
            <person name="Madern D."/>
            <person name="Eisen J.A."/>
            <person name="Darling A.E."/>
            <person name="Facciotti M.T."/>
        </authorList>
    </citation>
    <scope>NUCLEOTIDE SEQUENCE [LARGE SCALE GENOMIC DNA]</scope>
    <source>
        <strain evidence="3 4">ATCC BAA-1512</strain>
    </source>
</reference>
<dbReference type="AlphaFoldDB" id="M0IJW3"/>
<comment type="caution">
    <text evidence="3">The sequence shown here is derived from an EMBL/GenBank/DDBJ whole genome shotgun (WGS) entry which is preliminary data.</text>
</comment>
<dbReference type="PANTHER" id="PTHR46268">
    <property type="entry name" value="STRESS RESPONSE PROTEIN NHAX"/>
    <property type="match status" value="1"/>
</dbReference>
<dbReference type="PATRIC" id="fig|662479.7.peg.936"/>
<proteinExistence type="inferred from homology"/>
<dbReference type="Gene3D" id="3.40.50.620">
    <property type="entry name" value="HUPs"/>
    <property type="match status" value="1"/>
</dbReference>
<dbReference type="InterPro" id="IPR006016">
    <property type="entry name" value="UspA"/>
</dbReference>
<feature type="domain" description="UspA" evidence="2">
    <location>
        <begin position="1"/>
        <end position="138"/>
    </location>
</feature>
<dbReference type="EMBL" id="AOLN01000006">
    <property type="protein sequence ID" value="ELZ97015.1"/>
    <property type="molecule type" value="Genomic_DNA"/>
</dbReference>
<evidence type="ECO:0000259" key="2">
    <source>
        <dbReference type="Pfam" id="PF00582"/>
    </source>
</evidence>
<protein>
    <submittedName>
        <fullName evidence="3">Stress response protein</fullName>
    </submittedName>
</protein>
<organism evidence="3 4">
    <name type="scientific">Haloferax mucosum ATCC BAA-1512</name>
    <dbReference type="NCBI Taxonomy" id="662479"/>
    <lineage>
        <taxon>Archaea</taxon>
        <taxon>Methanobacteriati</taxon>
        <taxon>Methanobacteriota</taxon>
        <taxon>Stenosarchaea group</taxon>
        <taxon>Halobacteria</taxon>
        <taxon>Halobacteriales</taxon>
        <taxon>Haloferacaceae</taxon>
        <taxon>Haloferax</taxon>
    </lineage>
</organism>
<keyword evidence="4" id="KW-1185">Reference proteome</keyword>
<evidence type="ECO:0000313" key="4">
    <source>
        <dbReference type="Proteomes" id="UP000011550"/>
    </source>
</evidence>
<gene>
    <name evidence="3" type="ORF">C440_04538</name>
</gene>